<dbReference type="GO" id="GO:0003964">
    <property type="term" value="F:RNA-directed DNA polymerase activity"/>
    <property type="evidence" value="ECO:0007669"/>
    <property type="project" value="UniProtKB-EC"/>
</dbReference>
<dbReference type="PANTHER" id="PTHR46380">
    <property type="entry name" value="CYCLIN-D-BINDING MYB-LIKE TRANSCRIPTION FACTOR 1"/>
    <property type="match status" value="1"/>
</dbReference>
<dbReference type="SMART" id="SM00717">
    <property type="entry name" value="SANT"/>
    <property type="match status" value="3"/>
</dbReference>
<dbReference type="InterPro" id="IPR017930">
    <property type="entry name" value="Myb_dom"/>
</dbReference>
<evidence type="ECO:0000256" key="3">
    <source>
        <dbReference type="ARBA" id="ARBA00023242"/>
    </source>
</evidence>
<dbReference type="OrthoDB" id="39591at2759"/>
<dbReference type="eggNOG" id="KOG0051">
    <property type="taxonomic scope" value="Eukaryota"/>
</dbReference>
<dbReference type="RefSeq" id="XP_004039471.1">
    <property type="nucleotide sequence ID" value="XM_004039423.1"/>
</dbReference>
<sequence>MSRDQQSDDQMEQEIFNDQSDEELSEDENIKHENTTQNQARSELFNPNSLNNKRKWKDLENKVKKEGKFTEEEGQQLIKSLQNYAILNQLSESQFLQLFSQNLQSKKSVWNQISECLPQRSILSCYNYCKRKFNQNNYKGKWNQQETQQLINLVNQHGNKWKLIANIMGKTATNIRDKYKQIGQENFNQRQQGFWSLDELINLIKLIQQKVNIKVLQNRKEMKKEYNEKAQEYNESSVQQYNKVKRVRKLTDSDKNTQFVIKYIDYENFKLLQEKQIKWTEISKELKTKSKDDCKNKWNQHISKFLFQKYCQFTQEEINQ</sequence>
<dbReference type="OMA" id="SHKDIPW"/>
<dbReference type="InterPro" id="IPR017884">
    <property type="entry name" value="SANT_dom"/>
</dbReference>
<proteinExistence type="predicted"/>
<dbReference type="Pfam" id="PF00249">
    <property type="entry name" value="Myb_DNA-binding"/>
    <property type="match status" value="1"/>
</dbReference>
<feature type="domain" description="HTH myb-type" evidence="7">
    <location>
        <begin position="278"/>
        <end position="306"/>
    </location>
</feature>
<feature type="domain" description="Myb-like" evidence="5">
    <location>
        <begin position="267"/>
        <end position="302"/>
    </location>
</feature>
<feature type="domain" description="Myb-like" evidence="5">
    <location>
        <begin position="134"/>
        <end position="183"/>
    </location>
</feature>
<name>G0QKU3_ICHMU</name>
<dbReference type="InterPro" id="IPR001005">
    <property type="entry name" value="SANT/Myb"/>
</dbReference>
<feature type="non-terminal residue" evidence="8">
    <location>
        <position position="320"/>
    </location>
</feature>
<dbReference type="PANTHER" id="PTHR46380:SF2">
    <property type="entry name" value="CYCLIN-D-BINDING MYB-LIKE TRANSCRIPTION FACTOR 1"/>
    <property type="match status" value="1"/>
</dbReference>
<feature type="region of interest" description="Disordered" evidence="4">
    <location>
        <begin position="1"/>
        <end position="57"/>
    </location>
</feature>
<evidence type="ECO:0000313" key="9">
    <source>
        <dbReference type="Proteomes" id="UP000008983"/>
    </source>
</evidence>
<protein>
    <submittedName>
        <fullName evidence="8">Transcription termination RNA polymerase i, putative</fullName>
        <ecNumber evidence="8">2.7.7.49</ecNumber>
    </submittedName>
</protein>
<evidence type="ECO:0000256" key="4">
    <source>
        <dbReference type="SAM" id="MobiDB-lite"/>
    </source>
</evidence>
<keyword evidence="8" id="KW-0808">Transferase</keyword>
<evidence type="ECO:0000259" key="5">
    <source>
        <dbReference type="PROSITE" id="PS50090"/>
    </source>
</evidence>
<dbReference type="Gene3D" id="1.10.10.60">
    <property type="entry name" value="Homeodomain-like"/>
    <property type="match status" value="3"/>
</dbReference>
<comment type="subcellular location">
    <subcellularLocation>
        <location evidence="1">Nucleus</location>
    </subcellularLocation>
</comment>
<dbReference type="GO" id="GO:0005634">
    <property type="term" value="C:nucleus"/>
    <property type="evidence" value="ECO:0007669"/>
    <property type="project" value="UniProtKB-SubCell"/>
</dbReference>
<gene>
    <name evidence="8" type="ORF">IMG5_021870</name>
</gene>
<organism evidence="8 9">
    <name type="scientific">Ichthyophthirius multifiliis</name>
    <name type="common">White spot disease agent</name>
    <name type="synonym">Ich</name>
    <dbReference type="NCBI Taxonomy" id="5932"/>
    <lineage>
        <taxon>Eukaryota</taxon>
        <taxon>Sar</taxon>
        <taxon>Alveolata</taxon>
        <taxon>Ciliophora</taxon>
        <taxon>Intramacronucleata</taxon>
        <taxon>Oligohymenophorea</taxon>
        <taxon>Hymenostomatida</taxon>
        <taxon>Ophryoglenina</taxon>
        <taxon>Ichthyophthirius</taxon>
    </lineage>
</organism>
<dbReference type="SUPFAM" id="SSF46689">
    <property type="entry name" value="Homeodomain-like"/>
    <property type="match status" value="2"/>
</dbReference>
<evidence type="ECO:0000259" key="7">
    <source>
        <dbReference type="PROSITE" id="PS51294"/>
    </source>
</evidence>
<dbReference type="STRING" id="857967.G0QKU3"/>
<dbReference type="GeneID" id="14910354"/>
<dbReference type="InterPro" id="IPR009057">
    <property type="entry name" value="Homeodomain-like_sf"/>
</dbReference>
<feature type="compositionally biased region" description="Polar residues" evidence="4">
    <location>
        <begin position="35"/>
        <end position="51"/>
    </location>
</feature>
<dbReference type="PROSITE" id="PS50090">
    <property type="entry name" value="MYB_LIKE"/>
    <property type="match status" value="2"/>
</dbReference>
<feature type="domain" description="HTH myb-type" evidence="7">
    <location>
        <begin position="139"/>
        <end position="192"/>
    </location>
</feature>
<evidence type="ECO:0000256" key="1">
    <source>
        <dbReference type="ARBA" id="ARBA00004123"/>
    </source>
</evidence>
<feature type="domain" description="SANT" evidence="6">
    <location>
        <begin position="137"/>
        <end position="188"/>
    </location>
</feature>
<dbReference type="GO" id="GO:0000976">
    <property type="term" value="F:transcription cis-regulatory region binding"/>
    <property type="evidence" value="ECO:0007669"/>
    <property type="project" value="TreeGrafter"/>
</dbReference>
<evidence type="ECO:0000313" key="8">
    <source>
        <dbReference type="EMBL" id="EGR34167.1"/>
    </source>
</evidence>
<dbReference type="EC" id="2.7.7.49" evidence="8"/>
<keyword evidence="3" id="KW-0539">Nucleus</keyword>
<dbReference type="EMBL" id="GL983190">
    <property type="protein sequence ID" value="EGR34167.1"/>
    <property type="molecule type" value="Genomic_DNA"/>
</dbReference>
<evidence type="ECO:0000256" key="2">
    <source>
        <dbReference type="ARBA" id="ARBA00023125"/>
    </source>
</evidence>
<dbReference type="CDD" id="cd00167">
    <property type="entry name" value="SANT"/>
    <property type="match status" value="2"/>
</dbReference>
<accession>G0QKU3</accession>
<dbReference type="GO" id="GO:0003700">
    <property type="term" value="F:DNA-binding transcription factor activity"/>
    <property type="evidence" value="ECO:0007669"/>
    <property type="project" value="TreeGrafter"/>
</dbReference>
<keyword evidence="9" id="KW-1185">Reference proteome</keyword>
<reference evidence="8 9" key="1">
    <citation type="submission" date="2011-07" db="EMBL/GenBank/DDBJ databases">
        <authorList>
            <person name="Coyne R."/>
            <person name="Brami D."/>
            <person name="Johnson J."/>
            <person name="Hostetler J."/>
            <person name="Hannick L."/>
            <person name="Clark T."/>
            <person name="Cassidy-Hanley D."/>
            <person name="Inman J."/>
        </authorList>
    </citation>
    <scope>NUCLEOTIDE SEQUENCE [LARGE SCALE GENOMIC DNA]</scope>
    <source>
        <strain evidence="8 9">G5</strain>
    </source>
</reference>
<dbReference type="InParanoid" id="G0QKU3"/>
<keyword evidence="2" id="KW-0238">DNA-binding</keyword>
<dbReference type="PROSITE" id="PS51293">
    <property type="entry name" value="SANT"/>
    <property type="match status" value="1"/>
</dbReference>
<dbReference type="AlphaFoldDB" id="G0QKU3"/>
<dbReference type="PROSITE" id="PS51294">
    <property type="entry name" value="HTH_MYB"/>
    <property type="match status" value="2"/>
</dbReference>
<keyword evidence="8" id="KW-0548">Nucleotidyltransferase</keyword>
<evidence type="ECO:0000259" key="6">
    <source>
        <dbReference type="PROSITE" id="PS51293"/>
    </source>
</evidence>
<dbReference type="InterPro" id="IPR051651">
    <property type="entry name" value="DMTF1_DNA-bind_reg"/>
</dbReference>
<dbReference type="Proteomes" id="UP000008983">
    <property type="component" value="Unassembled WGS sequence"/>
</dbReference>